<comment type="subcellular location">
    <subcellularLocation>
        <location evidence="1 7">Cell membrane</location>
        <topology evidence="1 7">Multi-pass membrane protein</topology>
    </subcellularLocation>
</comment>
<comment type="caution">
    <text evidence="9">The sequence shown here is derived from an EMBL/GenBank/DDBJ whole genome shotgun (WGS) entry which is preliminary data.</text>
</comment>
<dbReference type="PANTHER" id="PTHR32243">
    <property type="entry name" value="MALTOSE TRANSPORT SYSTEM PERMEASE-RELATED"/>
    <property type="match status" value="1"/>
</dbReference>
<keyword evidence="5 7" id="KW-1133">Transmembrane helix</keyword>
<keyword evidence="2 7" id="KW-0813">Transport</keyword>
<evidence type="ECO:0000259" key="8">
    <source>
        <dbReference type="PROSITE" id="PS50928"/>
    </source>
</evidence>
<dbReference type="InterPro" id="IPR050901">
    <property type="entry name" value="BP-dep_ABC_trans_perm"/>
</dbReference>
<dbReference type="PROSITE" id="PS50928">
    <property type="entry name" value="ABC_TM1"/>
    <property type="match status" value="1"/>
</dbReference>
<keyword evidence="3" id="KW-1003">Cell membrane</keyword>
<dbReference type="CDD" id="cd06261">
    <property type="entry name" value="TM_PBP2"/>
    <property type="match status" value="1"/>
</dbReference>
<name>A0A662D2Y2_UNCAE</name>
<dbReference type="Pfam" id="PF00528">
    <property type="entry name" value="BPD_transp_1"/>
    <property type="match status" value="1"/>
</dbReference>
<feature type="transmembrane region" description="Helical" evidence="7">
    <location>
        <begin position="111"/>
        <end position="134"/>
    </location>
</feature>
<feature type="domain" description="ABC transmembrane type-1" evidence="8">
    <location>
        <begin position="1"/>
        <end position="134"/>
    </location>
</feature>
<organism evidence="9 10">
    <name type="scientific">Aerophobetes bacterium</name>
    <dbReference type="NCBI Taxonomy" id="2030807"/>
    <lineage>
        <taxon>Bacteria</taxon>
        <taxon>Candidatus Aerophobota</taxon>
    </lineage>
</organism>
<evidence type="ECO:0000256" key="1">
    <source>
        <dbReference type="ARBA" id="ARBA00004651"/>
    </source>
</evidence>
<dbReference type="AlphaFoldDB" id="A0A662D2Y2"/>
<dbReference type="InterPro" id="IPR000515">
    <property type="entry name" value="MetI-like"/>
</dbReference>
<proteinExistence type="inferred from homology"/>
<keyword evidence="6 7" id="KW-0472">Membrane</keyword>
<evidence type="ECO:0000256" key="3">
    <source>
        <dbReference type="ARBA" id="ARBA00022475"/>
    </source>
</evidence>
<dbReference type="SUPFAM" id="SSF161098">
    <property type="entry name" value="MetI-like"/>
    <property type="match status" value="1"/>
</dbReference>
<dbReference type="PANTHER" id="PTHR32243:SF18">
    <property type="entry name" value="INNER MEMBRANE ABC TRANSPORTER PERMEASE PROTEIN YCJP"/>
    <property type="match status" value="1"/>
</dbReference>
<evidence type="ECO:0000256" key="4">
    <source>
        <dbReference type="ARBA" id="ARBA00022692"/>
    </source>
</evidence>
<evidence type="ECO:0000256" key="7">
    <source>
        <dbReference type="RuleBase" id="RU363032"/>
    </source>
</evidence>
<evidence type="ECO:0000256" key="2">
    <source>
        <dbReference type="ARBA" id="ARBA00022448"/>
    </source>
</evidence>
<dbReference type="EMBL" id="QMPY01000113">
    <property type="protein sequence ID" value="RLE07193.1"/>
    <property type="molecule type" value="Genomic_DNA"/>
</dbReference>
<keyword evidence="4 7" id="KW-0812">Transmembrane</keyword>
<dbReference type="GO" id="GO:0055085">
    <property type="term" value="P:transmembrane transport"/>
    <property type="evidence" value="ECO:0007669"/>
    <property type="project" value="InterPro"/>
</dbReference>
<dbReference type="GO" id="GO:0005886">
    <property type="term" value="C:plasma membrane"/>
    <property type="evidence" value="ECO:0007669"/>
    <property type="project" value="UniProtKB-SubCell"/>
</dbReference>
<evidence type="ECO:0000313" key="9">
    <source>
        <dbReference type="EMBL" id="RLE07193.1"/>
    </source>
</evidence>
<sequence>MLSRVGLFNTRSGLIIAFITICLPFCTWMLKGFFDTVPRELDQAAMIDGCSRLGAFRRVLLPVAKPGMVATIIFAFLLAWCDVLWALCLTSTHSMSTVTLGIMRCVGEHQVFWPMLMAGSIIASMPAIILYLLLQKFLVAGLTAGAVKG</sequence>
<feature type="transmembrane region" description="Helical" evidence="7">
    <location>
        <begin position="12"/>
        <end position="30"/>
    </location>
</feature>
<dbReference type="Proteomes" id="UP000277457">
    <property type="component" value="Unassembled WGS sequence"/>
</dbReference>
<dbReference type="InterPro" id="IPR035906">
    <property type="entry name" value="MetI-like_sf"/>
</dbReference>
<evidence type="ECO:0000313" key="10">
    <source>
        <dbReference type="Proteomes" id="UP000277457"/>
    </source>
</evidence>
<evidence type="ECO:0000256" key="5">
    <source>
        <dbReference type="ARBA" id="ARBA00022989"/>
    </source>
</evidence>
<feature type="transmembrane region" description="Helical" evidence="7">
    <location>
        <begin position="68"/>
        <end position="90"/>
    </location>
</feature>
<reference evidence="9 10" key="1">
    <citation type="submission" date="2018-06" db="EMBL/GenBank/DDBJ databases">
        <title>Extensive metabolic versatility and redundancy in microbially diverse, dynamic hydrothermal sediments.</title>
        <authorList>
            <person name="Dombrowski N."/>
            <person name="Teske A."/>
            <person name="Baker B.J."/>
        </authorList>
    </citation>
    <scope>NUCLEOTIDE SEQUENCE [LARGE SCALE GENOMIC DNA]</scope>
    <source>
        <strain evidence="9">B7_G13</strain>
    </source>
</reference>
<protein>
    <recommendedName>
        <fullName evidence="8">ABC transmembrane type-1 domain-containing protein</fullName>
    </recommendedName>
</protein>
<gene>
    <name evidence="9" type="ORF">DRZ78_03375</name>
</gene>
<dbReference type="Gene3D" id="1.10.3720.10">
    <property type="entry name" value="MetI-like"/>
    <property type="match status" value="1"/>
</dbReference>
<accession>A0A662D2Y2</accession>
<evidence type="ECO:0000256" key="6">
    <source>
        <dbReference type="ARBA" id="ARBA00023136"/>
    </source>
</evidence>
<comment type="similarity">
    <text evidence="7">Belongs to the binding-protein-dependent transport system permease family.</text>
</comment>